<organism evidence="1 2">
    <name type="scientific">Streptomyces pseudovenezuelae</name>
    <dbReference type="NCBI Taxonomy" id="67350"/>
    <lineage>
        <taxon>Bacteria</taxon>
        <taxon>Bacillati</taxon>
        <taxon>Actinomycetota</taxon>
        <taxon>Actinomycetes</taxon>
        <taxon>Kitasatosporales</taxon>
        <taxon>Streptomycetaceae</taxon>
        <taxon>Streptomyces</taxon>
        <taxon>Streptomyces aurantiacus group</taxon>
    </lineage>
</organism>
<protein>
    <submittedName>
        <fullName evidence="1">Uncharacterized protein</fullName>
    </submittedName>
</protein>
<proteinExistence type="predicted"/>
<dbReference type="EMBL" id="JARXVH010000004">
    <property type="protein sequence ID" value="MDH6215374.1"/>
    <property type="molecule type" value="Genomic_DNA"/>
</dbReference>
<gene>
    <name evidence="1" type="ORF">M2283_002678</name>
</gene>
<reference evidence="1 2" key="1">
    <citation type="submission" date="2023-04" db="EMBL/GenBank/DDBJ databases">
        <title>Forest soil microbial communities from Buena Vista Peninsula, Colon Province, Panama.</title>
        <authorList>
            <person name="Bouskill N."/>
        </authorList>
    </citation>
    <scope>NUCLEOTIDE SEQUENCE [LARGE SCALE GENOMIC DNA]</scope>
    <source>
        <strain evidence="1 2">GGS1</strain>
    </source>
</reference>
<evidence type="ECO:0000313" key="2">
    <source>
        <dbReference type="Proteomes" id="UP001160499"/>
    </source>
</evidence>
<accession>A0ABT6LHV7</accession>
<sequence>MSDLNNQTAYWVAAAGDHPRRGVDAGKVAEALPFEGAHGPAVCAAVVEDHGVPAEGSPTIRHSDG</sequence>
<keyword evidence="2" id="KW-1185">Reference proteome</keyword>
<dbReference type="Proteomes" id="UP001160499">
    <property type="component" value="Unassembled WGS sequence"/>
</dbReference>
<comment type="caution">
    <text evidence="1">The sequence shown here is derived from an EMBL/GenBank/DDBJ whole genome shotgun (WGS) entry which is preliminary data.</text>
</comment>
<name>A0ABT6LHV7_9ACTN</name>
<evidence type="ECO:0000313" key="1">
    <source>
        <dbReference type="EMBL" id="MDH6215374.1"/>
    </source>
</evidence>